<reference evidence="3" key="1">
    <citation type="submission" date="2019-06" db="EMBL/GenBank/DDBJ databases">
        <title>Gordonia isolated from sludge of a wastewater treatment plant.</title>
        <authorList>
            <person name="Tamura T."/>
            <person name="Aoyama K."/>
            <person name="Kang Y."/>
            <person name="Saito S."/>
            <person name="Akiyama N."/>
            <person name="Yazawa K."/>
            <person name="Gonoi T."/>
            <person name="Mikami Y."/>
        </authorList>
    </citation>
    <scope>NUCLEOTIDE SEQUENCE [LARGE SCALE GENOMIC DNA]</scope>
    <source>
        <strain evidence="3">NBRC 107696</strain>
    </source>
</reference>
<dbReference type="GO" id="GO:0016787">
    <property type="term" value="F:hydrolase activity"/>
    <property type="evidence" value="ECO:0007669"/>
    <property type="project" value="UniProtKB-KW"/>
</dbReference>
<dbReference type="SUPFAM" id="SSF56281">
    <property type="entry name" value="Metallo-hydrolase/oxidoreductase"/>
    <property type="match status" value="1"/>
</dbReference>
<dbReference type="SMART" id="SM00849">
    <property type="entry name" value="Lactamase_B"/>
    <property type="match status" value="1"/>
</dbReference>
<evidence type="ECO:0000259" key="1">
    <source>
        <dbReference type="SMART" id="SM00849"/>
    </source>
</evidence>
<dbReference type="Proteomes" id="UP000444960">
    <property type="component" value="Unassembled WGS sequence"/>
</dbReference>
<sequence length="271" mass="29158">MSRSTTTFPHIARLASPVDNSTRTLRQFRSDSVGGDSYGGRMTQQITVSDDYTGTVSPDGEQQNSAQRRTLDNATIVKISVGPMDNNAYLITDAATGEALLVDAANDAGVLLALVDQEPGVVRQIVTTHGHFDHWQALVEVRDGLDVPHAVGADDAPDLPITADRLLSDGDTIAVGDLTLDVIGIRGHTKGSVALVLTEKSGRVHLFTGDSLFPGGVGKTWQDGDFEILLGDVETRLFGRFDDAVVYPGHGKDTTLATERPHLSDWRERGW</sequence>
<dbReference type="CDD" id="cd06262">
    <property type="entry name" value="metallo-hydrolase-like_MBL-fold"/>
    <property type="match status" value="1"/>
</dbReference>
<proteinExistence type="predicted"/>
<dbReference type="PANTHER" id="PTHR46233:SF1">
    <property type="entry name" value="CONSERVED PROTEIN"/>
    <property type="match status" value="1"/>
</dbReference>
<protein>
    <submittedName>
        <fullName evidence="2">Hydrolase</fullName>
    </submittedName>
</protein>
<keyword evidence="2" id="KW-0378">Hydrolase</keyword>
<name>A0A7I9VCY1_9ACTN</name>
<dbReference type="PANTHER" id="PTHR46233">
    <property type="entry name" value="HYDROXYACYLGLUTATHIONE HYDROLASE GLOC"/>
    <property type="match status" value="1"/>
</dbReference>
<dbReference type="InterPro" id="IPR036866">
    <property type="entry name" value="RibonucZ/Hydroxyglut_hydro"/>
</dbReference>
<dbReference type="Gene3D" id="3.60.15.10">
    <property type="entry name" value="Ribonuclease Z/Hydroxyacylglutathione hydrolase-like"/>
    <property type="match status" value="1"/>
</dbReference>
<gene>
    <name evidence="2" type="ORF">nbrc107696_36610</name>
</gene>
<evidence type="ECO:0000313" key="2">
    <source>
        <dbReference type="EMBL" id="GEE03215.1"/>
    </source>
</evidence>
<evidence type="ECO:0000313" key="3">
    <source>
        <dbReference type="Proteomes" id="UP000444960"/>
    </source>
</evidence>
<dbReference type="InterPro" id="IPR001279">
    <property type="entry name" value="Metallo-B-lactamas"/>
</dbReference>
<dbReference type="AlphaFoldDB" id="A0A7I9VCY1"/>
<dbReference type="Pfam" id="PF00753">
    <property type="entry name" value="Lactamase_B"/>
    <property type="match status" value="1"/>
</dbReference>
<feature type="domain" description="Metallo-beta-lactamase" evidence="1">
    <location>
        <begin position="85"/>
        <end position="250"/>
    </location>
</feature>
<dbReference type="InterPro" id="IPR051453">
    <property type="entry name" value="MBL_Glyoxalase_II"/>
</dbReference>
<comment type="caution">
    <text evidence="2">The sequence shown here is derived from an EMBL/GenBank/DDBJ whole genome shotgun (WGS) entry which is preliminary data.</text>
</comment>
<dbReference type="EMBL" id="BJOV01000005">
    <property type="protein sequence ID" value="GEE03215.1"/>
    <property type="molecule type" value="Genomic_DNA"/>
</dbReference>
<accession>A0A7I9VCY1</accession>
<keyword evidence="3" id="KW-1185">Reference proteome</keyword>
<organism evidence="2 3">
    <name type="scientific">Gordonia spumicola</name>
    <dbReference type="NCBI Taxonomy" id="589161"/>
    <lineage>
        <taxon>Bacteria</taxon>
        <taxon>Bacillati</taxon>
        <taxon>Actinomycetota</taxon>
        <taxon>Actinomycetes</taxon>
        <taxon>Mycobacteriales</taxon>
        <taxon>Gordoniaceae</taxon>
        <taxon>Gordonia</taxon>
    </lineage>
</organism>